<dbReference type="InterPro" id="IPR005801">
    <property type="entry name" value="ADC_synthase"/>
</dbReference>
<proteinExistence type="inferred from homology"/>
<dbReference type="AlphaFoldDB" id="A0A1Y5TEH9"/>
<dbReference type="GO" id="GO:0046872">
    <property type="term" value="F:metal ion binding"/>
    <property type="evidence" value="ECO:0007669"/>
    <property type="project" value="UniProtKB-KW"/>
</dbReference>
<evidence type="ECO:0000256" key="3">
    <source>
        <dbReference type="ARBA" id="ARBA00009562"/>
    </source>
</evidence>
<dbReference type="EMBL" id="FWFV01000009">
    <property type="protein sequence ID" value="SLN60125.1"/>
    <property type="molecule type" value="Genomic_DNA"/>
</dbReference>
<evidence type="ECO:0000256" key="13">
    <source>
        <dbReference type="ARBA" id="ARBA00025634"/>
    </source>
</evidence>
<evidence type="ECO:0000256" key="1">
    <source>
        <dbReference type="ARBA" id="ARBA00001946"/>
    </source>
</evidence>
<evidence type="ECO:0000256" key="11">
    <source>
        <dbReference type="ARBA" id="ARBA00023141"/>
    </source>
</evidence>
<feature type="domain" description="Anthranilate synthase component I N-terminal" evidence="17">
    <location>
        <begin position="29"/>
        <end position="174"/>
    </location>
</feature>
<evidence type="ECO:0000256" key="12">
    <source>
        <dbReference type="ARBA" id="ARBA00023239"/>
    </source>
</evidence>
<dbReference type="UniPathway" id="UPA00035">
    <property type="reaction ID" value="UER00040"/>
</dbReference>
<evidence type="ECO:0000259" key="17">
    <source>
        <dbReference type="Pfam" id="PF04715"/>
    </source>
</evidence>
<dbReference type="GO" id="GO:0004049">
    <property type="term" value="F:anthranilate synthase activity"/>
    <property type="evidence" value="ECO:0007669"/>
    <property type="project" value="UniProtKB-EC"/>
</dbReference>
<comment type="function">
    <text evidence="13 15">Part of a heterotetrameric complex that catalyzes the two-step biosynthesis of anthranilate, an intermediate in the biosynthesis of L-tryptophan. In the first step, the glutamine-binding beta subunit (TrpG) of anthranilate synthase (AS) provides the glutamine amidotransferase activity which generates ammonia as a substrate that, along with chorismate, is used in the second step, catalyzed by the large alpha subunit of AS (TrpE) to produce anthranilate. In the absence of TrpG, TrpE can synthesize anthranilate directly from chorismate and high concentrations of ammonia.</text>
</comment>
<evidence type="ECO:0000256" key="9">
    <source>
        <dbReference type="ARBA" id="ARBA00022822"/>
    </source>
</evidence>
<dbReference type="NCBIfam" id="TIGR00564">
    <property type="entry name" value="trpE_most"/>
    <property type="match status" value="1"/>
</dbReference>
<keyword evidence="12 15" id="KW-0456">Lyase</keyword>
<accession>A0A1Y5TEH9</accession>
<keyword evidence="7 15" id="KW-0028">Amino-acid biosynthesis</keyword>
<dbReference type="PANTHER" id="PTHR11236">
    <property type="entry name" value="AMINOBENZOATE/ANTHRANILATE SYNTHASE"/>
    <property type="match status" value="1"/>
</dbReference>
<feature type="domain" description="Chorismate-utilising enzyme C-terminal" evidence="16">
    <location>
        <begin position="230"/>
        <end position="483"/>
    </location>
</feature>
<evidence type="ECO:0000256" key="6">
    <source>
        <dbReference type="ARBA" id="ARBA00020653"/>
    </source>
</evidence>
<comment type="subunit">
    <text evidence="4 15">Heterotetramer consisting of two non-identical subunits: a beta subunit (TrpG) and a large alpha subunit (TrpE).</text>
</comment>
<protein>
    <recommendedName>
        <fullName evidence="6 15">Anthranilate synthase component 1</fullName>
        <ecNumber evidence="5 15">4.1.3.27</ecNumber>
    </recommendedName>
</protein>
<dbReference type="RefSeq" id="WP_085854962.1">
    <property type="nucleotide sequence ID" value="NZ_FOPF01000010.1"/>
</dbReference>
<dbReference type="STRING" id="315423.SAMN04488020_110113"/>
<organism evidence="18 19">
    <name type="scientific">Palleronia marisminoris</name>
    <dbReference type="NCBI Taxonomy" id="315423"/>
    <lineage>
        <taxon>Bacteria</taxon>
        <taxon>Pseudomonadati</taxon>
        <taxon>Pseudomonadota</taxon>
        <taxon>Alphaproteobacteria</taxon>
        <taxon>Rhodobacterales</taxon>
        <taxon>Roseobacteraceae</taxon>
        <taxon>Palleronia</taxon>
    </lineage>
</organism>
<evidence type="ECO:0000256" key="15">
    <source>
        <dbReference type="RuleBase" id="RU364045"/>
    </source>
</evidence>
<keyword evidence="8 15" id="KW-0479">Metal-binding</keyword>
<gene>
    <name evidence="15 18" type="primary">trpE</name>
    <name evidence="18" type="ORF">PAM7066_02965</name>
</gene>
<comment type="pathway">
    <text evidence="2 15">Amino-acid biosynthesis; L-tryptophan biosynthesis; L-tryptophan from chorismate: step 1/5.</text>
</comment>
<dbReference type="OrthoDB" id="9803598at2"/>
<evidence type="ECO:0000259" key="16">
    <source>
        <dbReference type="Pfam" id="PF00425"/>
    </source>
</evidence>
<evidence type="ECO:0000256" key="5">
    <source>
        <dbReference type="ARBA" id="ARBA00012266"/>
    </source>
</evidence>
<dbReference type="InterPro" id="IPR006805">
    <property type="entry name" value="Anth_synth_I_N"/>
</dbReference>
<dbReference type="Pfam" id="PF00425">
    <property type="entry name" value="Chorismate_bind"/>
    <property type="match status" value="1"/>
</dbReference>
<dbReference type="InterPro" id="IPR005256">
    <property type="entry name" value="Anth_synth_I_PabB"/>
</dbReference>
<name>A0A1Y5TEH9_9RHOB</name>
<dbReference type="Proteomes" id="UP000193870">
    <property type="component" value="Unassembled WGS sequence"/>
</dbReference>
<keyword evidence="9 15" id="KW-0822">Tryptophan biosynthesis</keyword>
<dbReference type="SUPFAM" id="SSF56322">
    <property type="entry name" value="ADC synthase"/>
    <property type="match status" value="1"/>
</dbReference>
<evidence type="ECO:0000256" key="7">
    <source>
        <dbReference type="ARBA" id="ARBA00022605"/>
    </source>
</evidence>
<dbReference type="InterPro" id="IPR015890">
    <property type="entry name" value="Chorismate_C"/>
</dbReference>
<evidence type="ECO:0000313" key="19">
    <source>
        <dbReference type="Proteomes" id="UP000193870"/>
    </source>
</evidence>
<keyword evidence="11 15" id="KW-0057">Aromatic amino acid biosynthesis</keyword>
<keyword evidence="10 15" id="KW-0460">Magnesium</keyword>
<evidence type="ECO:0000256" key="10">
    <source>
        <dbReference type="ARBA" id="ARBA00022842"/>
    </source>
</evidence>
<dbReference type="PANTHER" id="PTHR11236:SF48">
    <property type="entry name" value="ISOCHORISMATE SYNTHASE MENF"/>
    <property type="match status" value="1"/>
</dbReference>
<comment type="similarity">
    <text evidence="3 15">Belongs to the anthranilate synthase component I family.</text>
</comment>
<evidence type="ECO:0000256" key="4">
    <source>
        <dbReference type="ARBA" id="ARBA00011575"/>
    </source>
</evidence>
<dbReference type="Gene3D" id="3.60.120.10">
    <property type="entry name" value="Anthranilate synthase"/>
    <property type="match status" value="1"/>
</dbReference>
<dbReference type="PRINTS" id="PR00095">
    <property type="entry name" value="ANTSNTHASEI"/>
</dbReference>
<reference evidence="18 19" key="1">
    <citation type="submission" date="2017-03" db="EMBL/GenBank/DDBJ databases">
        <authorList>
            <person name="Afonso C.L."/>
            <person name="Miller P.J."/>
            <person name="Scott M.A."/>
            <person name="Spackman E."/>
            <person name="Goraichik I."/>
            <person name="Dimitrov K.M."/>
            <person name="Suarez D.L."/>
            <person name="Swayne D.E."/>
        </authorList>
    </citation>
    <scope>NUCLEOTIDE SEQUENCE [LARGE SCALE GENOMIC DNA]</scope>
    <source>
        <strain evidence="18 19">CECT 7066</strain>
    </source>
</reference>
<comment type="catalytic activity">
    <reaction evidence="14 15">
        <text>chorismate + L-glutamine = anthranilate + pyruvate + L-glutamate + H(+)</text>
        <dbReference type="Rhea" id="RHEA:21732"/>
        <dbReference type="ChEBI" id="CHEBI:15361"/>
        <dbReference type="ChEBI" id="CHEBI:15378"/>
        <dbReference type="ChEBI" id="CHEBI:16567"/>
        <dbReference type="ChEBI" id="CHEBI:29748"/>
        <dbReference type="ChEBI" id="CHEBI:29985"/>
        <dbReference type="ChEBI" id="CHEBI:58359"/>
        <dbReference type="EC" id="4.1.3.27"/>
    </reaction>
</comment>
<comment type="cofactor">
    <cofactor evidence="1 15">
        <name>Mg(2+)</name>
        <dbReference type="ChEBI" id="CHEBI:18420"/>
    </cofactor>
</comment>
<evidence type="ECO:0000313" key="18">
    <source>
        <dbReference type="EMBL" id="SLN60125.1"/>
    </source>
</evidence>
<evidence type="ECO:0000256" key="2">
    <source>
        <dbReference type="ARBA" id="ARBA00004873"/>
    </source>
</evidence>
<dbReference type="GO" id="GO:0000162">
    <property type="term" value="P:L-tryptophan biosynthetic process"/>
    <property type="evidence" value="ECO:0007669"/>
    <property type="project" value="UniProtKB-UniPathway"/>
</dbReference>
<dbReference type="EC" id="4.1.3.27" evidence="5 15"/>
<sequence length="504" mass="54847">MQLSPDFDTFARGHAVGKNQVVYARIAADLDTPVSLMLKLGQAGRDTFMLESVTGGEVRGRYSIIGMKPDLVWKCTGETSCVNRHARFDDTAFENMEGHPLDTLRAVLAESRIDLPDELPAASAGLFGYLGYDMIRLVENLPNVNPDPIGLPDALMLRPSVVAVLDGVKGEVTVVAPAWAADGQTARAAYAQAAERVMDALRDLDRPTGANARDLGETGTLPDPVSNISHDDYLSIVERAKDYIRAGDIFQVVPSQRWTQEFPLPPFALYRSLRRTNPSPFMFYFNFGGFQVVGASPEILVRVMDGEVTIRPIAGTRPRGATPEEDRANEEDLLADAKERAEHLMLLDLGRNDVGRVAKIGTVHPTEEFIIERYSHVMHIVSNVVGELRDDQDALSALLAGLPAGTVSGAPKVRAMEIIDELEPEKRGIYGGGLGYFSAGGDMDMCIALRTAVVQDDKLYIQSGGGVVFDSDPEAEYQETVNKARALRRAAEDAGRFAGLRGNT</sequence>
<evidence type="ECO:0000256" key="14">
    <source>
        <dbReference type="ARBA" id="ARBA00047683"/>
    </source>
</evidence>
<dbReference type="InterPro" id="IPR019999">
    <property type="entry name" value="Anth_synth_I-like"/>
</dbReference>
<evidence type="ECO:0000256" key="8">
    <source>
        <dbReference type="ARBA" id="ARBA00022723"/>
    </source>
</evidence>
<dbReference type="Pfam" id="PF04715">
    <property type="entry name" value="Anth_synt_I_N"/>
    <property type="match status" value="1"/>
</dbReference>
<keyword evidence="19" id="KW-1185">Reference proteome</keyword>